<evidence type="ECO:0000313" key="14">
    <source>
        <dbReference type="EMBL" id="OMJ95838.1"/>
    </source>
</evidence>
<keyword evidence="7" id="KW-0249">Electron transport</keyword>
<dbReference type="InterPro" id="IPR006593">
    <property type="entry name" value="Cyt_b561/ferric_Rdtase_TM"/>
</dbReference>
<protein>
    <recommendedName>
        <fullName evidence="13">DOMON domain-containing protein</fullName>
    </recommendedName>
</protein>
<evidence type="ECO:0000256" key="11">
    <source>
        <dbReference type="SAM" id="Phobius"/>
    </source>
</evidence>
<dbReference type="SUPFAM" id="SSF63380">
    <property type="entry name" value="Riboflavin synthase domain-like"/>
    <property type="match status" value="1"/>
</dbReference>
<evidence type="ECO:0000256" key="9">
    <source>
        <dbReference type="ARBA" id="ARBA00023004"/>
    </source>
</evidence>
<keyword evidence="3" id="KW-0813">Transport</keyword>
<dbReference type="InterPro" id="IPR039261">
    <property type="entry name" value="FNR_nucleotide-bd"/>
</dbReference>
<evidence type="ECO:0000256" key="8">
    <source>
        <dbReference type="ARBA" id="ARBA00022989"/>
    </source>
</evidence>
<dbReference type="EMBL" id="MPUH01000007">
    <property type="protein sequence ID" value="OMJ95838.1"/>
    <property type="molecule type" value="Genomic_DNA"/>
</dbReference>
<feature type="chain" id="PRO_5013294642" description="DOMON domain-containing protein" evidence="12">
    <location>
        <begin position="17"/>
        <end position="709"/>
    </location>
</feature>
<keyword evidence="5 11" id="KW-0812">Transmembrane</keyword>
<dbReference type="SUPFAM" id="SSF55856">
    <property type="entry name" value="Cytochrome b5-like heme/steroid binding domain"/>
    <property type="match status" value="1"/>
</dbReference>
<evidence type="ECO:0000256" key="5">
    <source>
        <dbReference type="ARBA" id="ARBA00022692"/>
    </source>
</evidence>
<evidence type="ECO:0000256" key="12">
    <source>
        <dbReference type="SAM" id="SignalP"/>
    </source>
</evidence>
<feature type="signal peptide" evidence="12">
    <location>
        <begin position="1"/>
        <end position="16"/>
    </location>
</feature>
<evidence type="ECO:0000256" key="2">
    <source>
        <dbReference type="ARBA" id="ARBA00004141"/>
    </source>
</evidence>
<dbReference type="Pfam" id="PF03351">
    <property type="entry name" value="DOMON"/>
    <property type="match status" value="1"/>
</dbReference>
<evidence type="ECO:0000313" key="15">
    <source>
        <dbReference type="Proteomes" id="UP000187209"/>
    </source>
</evidence>
<dbReference type="SMART" id="SM00665">
    <property type="entry name" value="B561"/>
    <property type="match status" value="1"/>
</dbReference>
<dbReference type="OrthoDB" id="2419613at2759"/>
<dbReference type="Gene3D" id="3.40.50.80">
    <property type="entry name" value="Nucleotide-binding domain of ferredoxin-NADP reductase (FNR) module"/>
    <property type="match status" value="1"/>
</dbReference>
<dbReference type="CDD" id="cd09631">
    <property type="entry name" value="DOMON_DOH"/>
    <property type="match status" value="1"/>
</dbReference>
<feature type="transmembrane region" description="Helical" evidence="11">
    <location>
        <begin position="212"/>
        <end position="234"/>
    </location>
</feature>
<evidence type="ECO:0000256" key="10">
    <source>
        <dbReference type="ARBA" id="ARBA00023136"/>
    </source>
</evidence>
<feature type="domain" description="DOMON" evidence="13">
    <location>
        <begin position="26"/>
        <end position="145"/>
    </location>
</feature>
<evidence type="ECO:0000256" key="1">
    <source>
        <dbReference type="ARBA" id="ARBA00001970"/>
    </source>
</evidence>
<dbReference type="Gene3D" id="3.10.120.10">
    <property type="entry name" value="Cytochrome b5-like heme/steroid binding domain"/>
    <property type="match status" value="1"/>
</dbReference>
<feature type="transmembrane region" description="Helical" evidence="11">
    <location>
        <begin position="185"/>
        <end position="205"/>
    </location>
</feature>
<name>A0A1R2D3K0_9CILI</name>
<dbReference type="GO" id="GO:0020037">
    <property type="term" value="F:heme binding"/>
    <property type="evidence" value="ECO:0007669"/>
    <property type="project" value="InterPro"/>
</dbReference>
<evidence type="ECO:0000256" key="7">
    <source>
        <dbReference type="ARBA" id="ARBA00022982"/>
    </source>
</evidence>
<accession>A0A1R2D3K0</accession>
<dbReference type="InterPro" id="IPR018506">
    <property type="entry name" value="Cyt_B5_heme-BS"/>
</dbReference>
<dbReference type="CDD" id="cd08760">
    <property type="entry name" value="Cyt_b561_FRRS1_like"/>
    <property type="match status" value="1"/>
</dbReference>
<organism evidence="14 15">
    <name type="scientific">Stentor coeruleus</name>
    <dbReference type="NCBI Taxonomy" id="5963"/>
    <lineage>
        <taxon>Eukaryota</taxon>
        <taxon>Sar</taxon>
        <taxon>Alveolata</taxon>
        <taxon>Ciliophora</taxon>
        <taxon>Postciliodesmatophora</taxon>
        <taxon>Heterotrichea</taxon>
        <taxon>Heterotrichida</taxon>
        <taxon>Stentoridae</taxon>
        <taxon>Stentor</taxon>
    </lineage>
</organism>
<keyword evidence="6" id="KW-0479">Metal-binding</keyword>
<dbReference type="PANTHER" id="PTHR15422:SF24">
    <property type="entry name" value="DOMON RELATED DOMAIN-CONTAINING PROTEIN"/>
    <property type="match status" value="1"/>
</dbReference>
<dbReference type="SUPFAM" id="SSF52343">
    <property type="entry name" value="Ferredoxin reductase-like, C-terminal NADP-linked domain"/>
    <property type="match status" value="1"/>
</dbReference>
<dbReference type="GO" id="GO:0140575">
    <property type="term" value="F:transmembrane monodehydroascorbate reductase activity"/>
    <property type="evidence" value="ECO:0007669"/>
    <property type="project" value="InterPro"/>
</dbReference>
<keyword evidence="9" id="KW-0408">Iron</keyword>
<dbReference type="SMART" id="SM00664">
    <property type="entry name" value="DoH"/>
    <property type="match status" value="1"/>
</dbReference>
<comment type="subcellular location">
    <subcellularLocation>
        <location evidence="2">Membrane</location>
        <topology evidence="2">Multi-pass membrane protein</topology>
    </subcellularLocation>
</comment>
<keyword evidence="12" id="KW-0732">Signal</keyword>
<reference evidence="14 15" key="1">
    <citation type="submission" date="2016-11" db="EMBL/GenBank/DDBJ databases">
        <title>The macronuclear genome of Stentor coeruleus: a giant cell with tiny introns.</title>
        <authorList>
            <person name="Slabodnick M."/>
            <person name="Ruby J.G."/>
            <person name="Reiff S.B."/>
            <person name="Swart E.C."/>
            <person name="Gosai S."/>
            <person name="Prabakaran S."/>
            <person name="Witkowska E."/>
            <person name="Larue G.E."/>
            <person name="Fisher S."/>
            <person name="Freeman R.M."/>
            <person name="Gunawardena J."/>
            <person name="Chu W."/>
            <person name="Stover N.A."/>
            <person name="Gregory B.D."/>
            <person name="Nowacki M."/>
            <person name="Derisi J."/>
            <person name="Roy S.W."/>
            <person name="Marshall W.F."/>
            <person name="Sood P."/>
        </authorList>
    </citation>
    <scope>NUCLEOTIDE SEQUENCE [LARGE SCALE GENOMIC DNA]</scope>
    <source>
        <strain evidence="14">WM001</strain>
    </source>
</reference>
<dbReference type="Gene3D" id="2.40.30.10">
    <property type="entry name" value="Translation factors"/>
    <property type="match status" value="1"/>
</dbReference>
<dbReference type="Gene3D" id="1.20.120.1770">
    <property type="match status" value="1"/>
</dbReference>
<dbReference type="Pfam" id="PF00970">
    <property type="entry name" value="FAD_binding_6"/>
    <property type="match status" value="1"/>
</dbReference>
<dbReference type="Pfam" id="PF03188">
    <property type="entry name" value="Cytochrom_B561"/>
    <property type="match status" value="1"/>
</dbReference>
<sequence length="709" mass="80189">MKAILLTFILTSGIFGGETLNQTIDSVMTMEWNVLDNEWIQIRLLCKIKLGYCSIGLRSSMTNCDMFAALTDGENISLIDYWSRDHGTPRDDISEGGTEDIVKVSGGVDASGNIDITFKRKLNTGDKYDQQIYPDIKGNICWGYRNNHRGWTEHTNYGDAGFAWASTKANMYFSSTKDTKYNHGVAMSVSWSCLAVIGIFVSRYFKYTSWWIYIHTIPLLIASLITIISSSNIYKDDQYPTETISEQTLDHSRIGMIMSSIVIAQCIFGMMYSYFKIFTKNVQALTFMVRAHKVIGYALLIIGLINCFKGWDIYNGKTGIGLTILGYVITVVAFIGFDVYQIFFKNRRQPASPKLPITTHSAAMEMIANGSKLMFADDMVLDVGGFMLSHPGGSFMISECIGEDTGKYMVGCSSYGGAILPYTHSNKAFSYFKNLAISRIPTPEGYLYSPTNNNHNQMEFALVSKKALNDSTFLIYLKSDDFKMAVHCQDPSWIGKHFMILHSTRLKTVRRYYSTMFVDLIEWSTEIGLTQSVERVERVDDGLVKFIYKVYPGGYMTNHMNSLNIGEVLNIKGPYGPGLMLSIMEGNYLAFGGGTGLVPFLDLIYYAWKVGCNENKFKLTVFAFFRSWKDGFALDLLEKMRDTISPPWLKIHILLDDNVEQTKQIPELVKSYLDKEVTYAWICGPSGFNRYYHGFLLKNGVEKSKIILM</sequence>
<comment type="cofactor">
    <cofactor evidence="1">
        <name>heme b</name>
        <dbReference type="ChEBI" id="CHEBI:60344"/>
    </cofactor>
</comment>
<keyword evidence="4" id="KW-0349">Heme</keyword>
<dbReference type="InterPro" id="IPR045150">
    <property type="entry name" value="CYB561D1/2"/>
</dbReference>
<dbReference type="PROSITE" id="PS00191">
    <property type="entry name" value="CYTOCHROME_B5_1"/>
    <property type="match status" value="1"/>
</dbReference>
<evidence type="ECO:0000256" key="3">
    <source>
        <dbReference type="ARBA" id="ARBA00022448"/>
    </source>
</evidence>
<gene>
    <name evidence="14" type="ORF">SteCoe_741</name>
</gene>
<evidence type="ECO:0000259" key="13">
    <source>
        <dbReference type="PROSITE" id="PS50836"/>
    </source>
</evidence>
<dbReference type="PANTHER" id="PTHR15422">
    <property type="entry name" value="OS05G0565100 PROTEIN"/>
    <property type="match status" value="1"/>
</dbReference>
<dbReference type="AlphaFoldDB" id="A0A1R2D3K0"/>
<dbReference type="GO" id="GO:0016020">
    <property type="term" value="C:membrane"/>
    <property type="evidence" value="ECO:0007669"/>
    <property type="project" value="UniProtKB-SubCell"/>
</dbReference>
<dbReference type="PROSITE" id="PS50836">
    <property type="entry name" value="DOMON"/>
    <property type="match status" value="1"/>
</dbReference>
<dbReference type="InterPro" id="IPR005018">
    <property type="entry name" value="DOMON_domain"/>
</dbReference>
<feature type="transmembrane region" description="Helical" evidence="11">
    <location>
        <begin position="294"/>
        <end position="314"/>
    </location>
</feature>
<dbReference type="InterPro" id="IPR017938">
    <property type="entry name" value="Riboflavin_synthase-like_b-brl"/>
</dbReference>
<evidence type="ECO:0000256" key="6">
    <source>
        <dbReference type="ARBA" id="ARBA00022723"/>
    </source>
</evidence>
<feature type="transmembrane region" description="Helical" evidence="11">
    <location>
        <begin position="320"/>
        <end position="340"/>
    </location>
</feature>
<keyword evidence="10 11" id="KW-0472">Membrane</keyword>
<feature type="transmembrane region" description="Helical" evidence="11">
    <location>
        <begin position="254"/>
        <end position="274"/>
    </location>
</feature>
<keyword evidence="15" id="KW-1185">Reference proteome</keyword>
<dbReference type="GO" id="GO:0046872">
    <property type="term" value="F:metal ion binding"/>
    <property type="evidence" value="ECO:0007669"/>
    <property type="project" value="UniProtKB-KW"/>
</dbReference>
<dbReference type="InterPro" id="IPR008333">
    <property type="entry name" value="Cbr1-like_FAD-bd_dom"/>
</dbReference>
<comment type="caution">
    <text evidence="14">The sequence shown here is derived from an EMBL/GenBank/DDBJ whole genome shotgun (WGS) entry which is preliminary data.</text>
</comment>
<keyword evidence="8 11" id="KW-1133">Transmembrane helix</keyword>
<dbReference type="Proteomes" id="UP000187209">
    <property type="component" value="Unassembled WGS sequence"/>
</dbReference>
<dbReference type="InterPro" id="IPR036400">
    <property type="entry name" value="Cyt_B5-like_heme/steroid_sf"/>
</dbReference>
<evidence type="ECO:0000256" key="4">
    <source>
        <dbReference type="ARBA" id="ARBA00022617"/>
    </source>
</evidence>
<dbReference type="InterPro" id="IPR045266">
    <property type="entry name" value="DOH_DOMON"/>
</dbReference>
<proteinExistence type="predicted"/>